<dbReference type="PROSITE" id="PS50059">
    <property type="entry name" value="FKBP_PPIASE"/>
    <property type="match status" value="1"/>
</dbReference>
<dbReference type="PANTHER" id="PTHR43811">
    <property type="entry name" value="FKBP-TYPE PEPTIDYL-PROLYL CIS-TRANS ISOMERASE FKPA"/>
    <property type="match status" value="1"/>
</dbReference>
<feature type="domain" description="PPIase FKBP-type" evidence="7">
    <location>
        <begin position="219"/>
        <end position="303"/>
    </location>
</feature>
<accession>A0A7X0MJD9</accession>
<reference evidence="8 9" key="1">
    <citation type="submission" date="2020-08" db="EMBL/GenBank/DDBJ databases">
        <title>Genomic Encyclopedia of Type Strains, Phase IV (KMG-V): Genome sequencing to study the core and pangenomes of soil and plant-associated prokaryotes.</title>
        <authorList>
            <person name="Whitman W."/>
        </authorList>
    </citation>
    <scope>NUCLEOTIDE SEQUENCE [LARGE SCALE GENOMIC DNA]</scope>
    <source>
        <strain evidence="8 9">M2T3</strain>
    </source>
</reference>
<gene>
    <name evidence="8" type="ORF">HDF25_003544</name>
</gene>
<protein>
    <recommendedName>
        <fullName evidence="6">Peptidyl-prolyl cis-trans isomerase</fullName>
        <ecNumber evidence="6">5.2.1.8</ecNumber>
    </recommendedName>
</protein>
<evidence type="ECO:0000256" key="2">
    <source>
        <dbReference type="ARBA" id="ARBA00006577"/>
    </source>
</evidence>
<comment type="caution">
    <text evidence="8">The sequence shown here is derived from an EMBL/GenBank/DDBJ whole genome shotgun (WGS) entry which is preliminary data.</text>
</comment>
<keyword evidence="3 5" id="KW-0697">Rotamase</keyword>
<keyword evidence="4 5" id="KW-0413">Isomerase</keyword>
<organism evidence="8 9">
    <name type="scientific">Pedobacter cryoconitis</name>
    <dbReference type="NCBI Taxonomy" id="188932"/>
    <lineage>
        <taxon>Bacteria</taxon>
        <taxon>Pseudomonadati</taxon>
        <taxon>Bacteroidota</taxon>
        <taxon>Sphingobacteriia</taxon>
        <taxon>Sphingobacteriales</taxon>
        <taxon>Sphingobacteriaceae</taxon>
        <taxon>Pedobacter</taxon>
    </lineage>
</organism>
<dbReference type="InterPro" id="IPR001179">
    <property type="entry name" value="PPIase_FKBP_dom"/>
</dbReference>
<dbReference type="RefSeq" id="WP_184627060.1">
    <property type="nucleotide sequence ID" value="NZ_JACHCC010000009.1"/>
</dbReference>
<dbReference type="EC" id="5.2.1.8" evidence="6"/>
<dbReference type="SUPFAM" id="SSF54534">
    <property type="entry name" value="FKBP-like"/>
    <property type="match status" value="2"/>
</dbReference>
<dbReference type="EMBL" id="JACHCC010000009">
    <property type="protein sequence ID" value="MBB6501377.1"/>
    <property type="molecule type" value="Genomic_DNA"/>
</dbReference>
<dbReference type="Pfam" id="PF00254">
    <property type="entry name" value="FKBP_C"/>
    <property type="match status" value="1"/>
</dbReference>
<dbReference type="AlphaFoldDB" id="A0A7X0MJD9"/>
<proteinExistence type="inferred from homology"/>
<evidence type="ECO:0000259" key="7">
    <source>
        <dbReference type="PROSITE" id="PS50059"/>
    </source>
</evidence>
<comment type="similarity">
    <text evidence="2 6">Belongs to the FKBP-type PPIase family.</text>
</comment>
<dbReference type="PANTHER" id="PTHR43811:SF19">
    <property type="entry name" value="39 KDA FK506-BINDING NUCLEAR PROTEIN"/>
    <property type="match status" value="1"/>
</dbReference>
<dbReference type="PROSITE" id="PS51257">
    <property type="entry name" value="PROKAR_LIPOPROTEIN"/>
    <property type="match status" value="1"/>
</dbReference>
<evidence type="ECO:0000256" key="5">
    <source>
        <dbReference type="PROSITE-ProRule" id="PRU00277"/>
    </source>
</evidence>
<comment type="catalytic activity">
    <reaction evidence="1 5 6">
        <text>[protein]-peptidylproline (omega=180) = [protein]-peptidylproline (omega=0)</text>
        <dbReference type="Rhea" id="RHEA:16237"/>
        <dbReference type="Rhea" id="RHEA-COMP:10747"/>
        <dbReference type="Rhea" id="RHEA-COMP:10748"/>
        <dbReference type="ChEBI" id="CHEBI:83833"/>
        <dbReference type="ChEBI" id="CHEBI:83834"/>
        <dbReference type="EC" id="5.2.1.8"/>
    </reaction>
</comment>
<evidence type="ECO:0000256" key="6">
    <source>
        <dbReference type="RuleBase" id="RU003915"/>
    </source>
</evidence>
<evidence type="ECO:0000313" key="9">
    <source>
        <dbReference type="Proteomes" id="UP000521017"/>
    </source>
</evidence>
<dbReference type="GO" id="GO:0003755">
    <property type="term" value="F:peptidyl-prolyl cis-trans isomerase activity"/>
    <property type="evidence" value="ECO:0007669"/>
    <property type="project" value="UniProtKB-UniRule"/>
</dbReference>
<name>A0A7X0MJD9_9SPHI</name>
<evidence type="ECO:0000313" key="8">
    <source>
        <dbReference type="EMBL" id="MBB6501377.1"/>
    </source>
</evidence>
<sequence>MLKKLSQFALALIGLTVLFSSCKKDYESIQSVDTKKIQDYITANNLTVIPDSAATGYFYQIKTAGTGTANFKLTDSVLYQLTVKGLENGTVYWETPSTANLGTYVGYTNGLISTDATIASISVPAIRDVMLKLKPGGSARILLPSYLAYGKNGSGGVPSNENIDLLVSTFPEKVQQTLDDRLINDFIKKNSLTMTKDPSRVYYSISTPGTGVGGAITMSSTLVINYTGRYLDGTVFQTNVAGTFTSTLASLVKGWGAVIPGKITAGGKMRILIPSDLGYGSTLSNGIPGNSVLDFDIEIVSVAN</sequence>
<dbReference type="InterPro" id="IPR046357">
    <property type="entry name" value="PPIase_dom_sf"/>
</dbReference>
<dbReference type="Proteomes" id="UP000521017">
    <property type="component" value="Unassembled WGS sequence"/>
</dbReference>
<evidence type="ECO:0000256" key="1">
    <source>
        <dbReference type="ARBA" id="ARBA00000971"/>
    </source>
</evidence>
<evidence type="ECO:0000256" key="3">
    <source>
        <dbReference type="ARBA" id="ARBA00023110"/>
    </source>
</evidence>
<dbReference type="Gene3D" id="3.10.50.40">
    <property type="match status" value="2"/>
</dbReference>
<evidence type="ECO:0000256" key="4">
    <source>
        <dbReference type="ARBA" id="ARBA00023235"/>
    </source>
</evidence>